<feature type="region of interest" description="Disordered" evidence="1">
    <location>
        <begin position="1"/>
        <end position="44"/>
    </location>
</feature>
<keyword evidence="3" id="KW-1185">Reference proteome</keyword>
<dbReference type="AlphaFoldDB" id="A0A9Q3JU96"/>
<sequence>MPSTRSGASYKPSFSAQKGYRHDYGRRQSVTKGQGSMNGSQTDKLCHSEADNTVLPSKRADTTTRNLIGHLQNHPEGIQNCIAAKRVPDPCRSVGKLHKFLPDCEKFLGHPITFKLLNGRRPFMEKKNYDAFNSRMEEKQPSTTKESANNSPSSKQQQFQGEKAATSSGQGQRKSTSYKTLQVGLLNPND</sequence>
<evidence type="ECO:0000313" key="2">
    <source>
        <dbReference type="EMBL" id="MBW0568456.1"/>
    </source>
</evidence>
<feature type="compositionally biased region" description="Polar residues" evidence="1">
    <location>
        <begin position="28"/>
        <end position="43"/>
    </location>
</feature>
<evidence type="ECO:0000313" key="3">
    <source>
        <dbReference type="Proteomes" id="UP000765509"/>
    </source>
</evidence>
<comment type="caution">
    <text evidence="2">The sequence shown here is derived from an EMBL/GenBank/DDBJ whole genome shotgun (WGS) entry which is preliminary data.</text>
</comment>
<name>A0A9Q3JU96_9BASI</name>
<proteinExistence type="predicted"/>
<feature type="compositionally biased region" description="Polar residues" evidence="1">
    <location>
        <begin position="1"/>
        <end position="16"/>
    </location>
</feature>
<reference evidence="2" key="1">
    <citation type="submission" date="2021-03" db="EMBL/GenBank/DDBJ databases">
        <title>Draft genome sequence of rust myrtle Austropuccinia psidii MF-1, a brazilian biotype.</title>
        <authorList>
            <person name="Quecine M.C."/>
            <person name="Pachon D.M.R."/>
            <person name="Bonatelli M.L."/>
            <person name="Correr F.H."/>
            <person name="Franceschini L.M."/>
            <person name="Leite T.F."/>
            <person name="Margarido G.R.A."/>
            <person name="Almeida C.A."/>
            <person name="Ferrarezi J.A."/>
            <person name="Labate C.A."/>
        </authorList>
    </citation>
    <scope>NUCLEOTIDE SEQUENCE</scope>
    <source>
        <strain evidence="2">MF-1</strain>
    </source>
</reference>
<organism evidence="2 3">
    <name type="scientific">Austropuccinia psidii MF-1</name>
    <dbReference type="NCBI Taxonomy" id="1389203"/>
    <lineage>
        <taxon>Eukaryota</taxon>
        <taxon>Fungi</taxon>
        <taxon>Dikarya</taxon>
        <taxon>Basidiomycota</taxon>
        <taxon>Pucciniomycotina</taxon>
        <taxon>Pucciniomycetes</taxon>
        <taxon>Pucciniales</taxon>
        <taxon>Sphaerophragmiaceae</taxon>
        <taxon>Austropuccinia</taxon>
    </lineage>
</organism>
<dbReference type="EMBL" id="AVOT02082669">
    <property type="protein sequence ID" value="MBW0568456.1"/>
    <property type="molecule type" value="Genomic_DNA"/>
</dbReference>
<protein>
    <submittedName>
        <fullName evidence="2">Uncharacterized protein</fullName>
    </submittedName>
</protein>
<dbReference type="Proteomes" id="UP000765509">
    <property type="component" value="Unassembled WGS sequence"/>
</dbReference>
<feature type="region of interest" description="Disordered" evidence="1">
    <location>
        <begin position="132"/>
        <end position="190"/>
    </location>
</feature>
<feature type="compositionally biased region" description="Polar residues" evidence="1">
    <location>
        <begin position="141"/>
        <end position="180"/>
    </location>
</feature>
<evidence type="ECO:0000256" key="1">
    <source>
        <dbReference type="SAM" id="MobiDB-lite"/>
    </source>
</evidence>
<accession>A0A9Q3JU96</accession>
<gene>
    <name evidence="2" type="ORF">O181_108171</name>
</gene>